<dbReference type="Pfam" id="PF03009">
    <property type="entry name" value="GDPD"/>
    <property type="match status" value="1"/>
</dbReference>
<protein>
    <submittedName>
        <fullName evidence="3">Glycerophosphodiester phosphodiesterase family protein</fullName>
    </submittedName>
</protein>
<proteinExistence type="predicted"/>
<dbReference type="SUPFAM" id="SSF51695">
    <property type="entry name" value="PLC-like phosphodiesterases"/>
    <property type="match status" value="1"/>
</dbReference>
<dbReference type="Proteomes" id="UP001180842">
    <property type="component" value="Unassembled WGS sequence"/>
</dbReference>
<dbReference type="RefSeq" id="WP_067626702.1">
    <property type="nucleotide sequence ID" value="NZ_BAAAXL010000005.1"/>
</dbReference>
<feature type="transmembrane region" description="Helical" evidence="1">
    <location>
        <begin position="249"/>
        <end position="267"/>
    </location>
</feature>
<dbReference type="GO" id="GO:0008081">
    <property type="term" value="F:phosphoric diester hydrolase activity"/>
    <property type="evidence" value="ECO:0007669"/>
    <property type="project" value="InterPro"/>
</dbReference>
<dbReference type="PROSITE" id="PS51704">
    <property type="entry name" value="GP_PDE"/>
    <property type="match status" value="1"/>
</dbReference>
<evidence type="ECO:0000313" key="3">
    <source>
        <dbReference type="EMBL" id="MDT2737623.1"/>
    </source>
</evidence>
<accession>A0AAE4I365</accession>
<comment type="caution">
    <text evidence="3">The sequence shown here is derived from an EMBL/GenBank/DDBJ whole genome shotgun (WGS) entry which is preliminary data.</text>
</comment>
<dbReference type="PANTHER" id="PTHR46211">
    <property type="entry name" value="GLYCEROPHOSPHORYL DIESTER PHOSPHODIESTERASE"/>
    <property type="match status" value="1"/>
</dbReference>
<dbReference type="AlphaFoldDB" id="A0AAE4I365"/>
<evidence type="ECO:0000259" key="2">
    <source>
        <dbReference type="PROSITE" id="PS51704"/>
    </source>
</evidence>
<feature type="transmembrane region" description="Helical" evidence="1">
    <location>
        <begin position="50"/>
        <end position="67"/>
    </location>
</feature>
<feature type="transmembrane region" description="Helical" evidence="1">
    <location>
        <begin position="123"/>
        <end position="143"/>
    </location>
</feature>
<dbReference type="Gene3D" id="3.20.20.190">
    <property type="entry name" value="Phosphatidylinositol (PI) phosphodiesterase"/>
    <property type="match status" value="1"/>
</dbReference>
<feature type="transmembrane region" description="Helical" evidence="1">
    <location>
        <begin position="178"/>
        <end position="200"/>
    </location>
</feature>
<feature type="transmembrane region" description="Helical" evidence="1">
    <location>
        <begin position="20"/>
        <end position="38"/>
    </location>
</feature>
<dbReference type="InterPro" id="IPR017946">
    <property type="entry name" value="PLC-like_Pdiesterase_TIM-brl"/>
</dbReference>
<dbReference type="PANTHER" id="PTHR46211:SF8">
    <property type="entry name" value="PHOSPHODIESTERASE"/>
    <property type="match status" value="1"/>
</dbReference>
<keyword evidence="1" id="KW-0472">Membrane</keyword>
<feature type="transmembrane region" description="Helical" evidence="1">
    <location>
        <begin position="212"/>
        <end position="237"/>
    </location>
</feature>
<sequence>MNTNSQRYIRFFSTISFYDFFLLTFGLSFLSESLFLFLRQSFLHNLYQPFYLLLFLALIWLYGSLFNQIQAGEKVLQNFSLPAAFNSFIFWLLLSPLFFFRFYHLLLVWRPLPANWLSFLFLYRWKILPIIVLIYWLLLYLLSRNLLVSKFLKQGKSYPQSVWLSWQQTKQNLVKQSLAILFFALSFIVVTLGIKLSFIWFTRFVTGRTGGIILLILYRTVQNCLSMFFFFLLASFNKKTASTGAQNKAAWFRLSLLVIAYIGLYSLHFTQSFDVPQAPKPIRISHRGVSNANGLQNSIEALKRTNHTFHPDLIEMDVQETADHRLVVIHDENLKNLAGKNIRVDETSWSELKQLTLKEHGYSSTVSLFKDYLTAANQLNQRLLIELKVTNKTKSTILRGLLPLEKQLANHQLQSMDLHTANQLKNLFPRLKVGYLLPFDLLGSPKNSLDFVNIEARTASGDLIQATKRRKQSVYVWSVNSTHQAAIFSFQPWDGLLTDDLTIFAKKTNTIQNQTASILRFD</sequence>
<dbReference type="GO" id="GO:0006629">
    <property type="term" value="P:lipid metabolic process"/>
    <property type="evidence" value="ECO:0007669"/>
    <property type="project" value="InterPro"/>
</dbReference>
<dbReference type="InterPro" id="IPR030395">
    <property type="entry name" value="GP_PDE_dom"/>
</dbReference>
<dbReference type="EMBL" id="JARQAI010000018">
    <property type="protein sequence ID" value="MDT2737623.1"/>
    <property type="molecule type" value="Genomic_DNA"/>
</dbReference>
<organism evidence="3 4">
    <name type="scientific">Enterococcus pseudoavium</name>
    <dbReference type="NCBI Taxonomy" id="44007"/>
    <lineage>
        <taxon>Bacteria</taxon>
        <taxon>Bacillati</taxon>
        <taxon>Bacillota</taxon>
        <taxon>Bacilli</taxon>
        <taxon>Lactobacillales</taxon>
        <taxon>Enterococcaceae</taxon>
        <taxon>Enterococcus</taxon>
    </lineage>
</organism>
<feature type="transmembrane region" description="Helical" evidence="1">
    <location>
        <begin position="79"/>
        <end position="103"/>
    </location>
</feature>
<evidence type="ECO:0000313" key="4">
    <source>
        <dbReference type="Proteomes" id="UP001180842"/>
    </source>
</evidence>
<name>A0AAE4I365_9ENTE</name>
<keyword evidence="1" id="KW-1133">Transmembrane helix</keyword>
<reference evidence="3" key="1">
    <citation type="submission" date="2023-03" db="EMBL/GenBank/DDBJ databases">
        <authorList>
            <person name="Shen W."/>
            <person name="Cai J."/>
        </authorList>
    </citation>
    <scope>NUCLEOTIDE SEQUENCE</scope>
    <source>
        <strain evidence="3">P69-2</strain>
    </source>
</reference>
<keyword evidence="1" id="KW-0812">Transmembrane</keyword>
<gene>
    <name evidence="3" type="ORF">P7H00_10920</name>
</gene>
<feature type="domain" description="GP-PDE" evidence="2">
    <location>
        <begin position="281"/>
        <end position="508"/>
    </location>
</feature>
<evidence type="ECO:0000256" key="1">
    <source>
        <dbReference type="SAM" id="Phobius"/>
    </source>
</evidence>